<feature type="transmembrane region" description="Helical" evidence="1">
    <location>
        <begin position="41"/>
        <end position="65"/>
    </location>
</feature>
<sequence>MSIFFKIAVIILGSIIAAYGITLAIGAGFGGATLAVLWEGVAYTFDITIGTASFAVALLMIAFALIYDKKQIYIGTIINQIFYSYFIDVFTQLHQYPENFYLQLCIMLLGIVLFAVGTGIYAFVDWGRGSYEAVTFAIVERKHFQIKTVRMALDAAVVIIGMLLGGQFGICTILTILLSGPIIQLTIKALKRCL</sequence>
<proteinExistence type="predicted"/>
<dbReference type="PANTHER" id="PTHR40078">
    <property type="entry name" value="INTEGRAL MEMBRANE PROTEIN-RELATED"/>
    <property type="match status" value="1"/>
</dbReference>
<dbReference type="Proteomes" id="UP000215383">
    <property type="component" value="Chromosome 1"/>
</dbReference>
<keyword evidence="1" id="KW-1133">Transmembrane helix</keyword>
<evidence type="ECO:0000256" key="1">
    <source>
        <dbReference type="SAM" id="Phobius"/>
    </source>
</evidence>
<dbReference type="GeneID" id="78506448"/>
<organism evidence="2 3">
    <name type="scientific">Megamonas hypermegale</name>
    <dbReference type="NCBI Taxonomy" id="158847"/>
    <lineage>
        <taxon>Bacteria</taxon>
        <taxon>Bacillati</taxon>
        <taxon>Bacillota</taxon>
        <taxon>Negativicutes</taxon>
        <taxon>Selenomonadales</taxon>
        <taxon>Selenomonadaceae</taxon>
        <taxon>Megamonas</taxon>
    </lineage>
</organism>
<dbReference type="RefSeq" id="WP_027889239.1">
    <property type="nucleotide sequence ID" value="NZ_CALXYH010000023.1"/>
</dbReference>
<accession>A0A239TF48</accession>
<dbReference type="OrthoDB" id="154912at2"/>
<dbReference type="AlphaFoldDB" id="A0A239TF48"/>
<feature type="transmembrane region" description="Helical" evidence="1">
    <location>
        <begin position="100"/>
        <end position="124"/>
    </location>
</feature>
<feature type="transmembrane region" description="Helical" evidence="1">
    <location>
        <begin position="151"/>
        <end position="178"/>
    </location>
</feature>
<dbReference type="PANTHER" id="PTHR40078:SF1">
    <property type="entry name" value="INTEGRAL MEMBRANE PROTEIN"/>
    <property type="match status" value="1"/>
</dbReference>
<keyword evidence="3" id="KW-1185">Reference proteome</keyword>
<name>A0A239TF48_9FIRM</name>
<evidence type="ECO:0000313" key="3">
    <source>
        <dbReference type="Proteomes" id="UP000215383"/>
    </source>
</evidence>
<gene>
    <name evidence="2" type="ORF">SAMEA4364220_00415</name>
</gene>
<keyword evidence="1" id="KW-0812">Transmembrane</keyword>
<dbReference type="eggNOG" id="COG2364">
    <property type="taxonomic scope" value="Bacteria"/>
</dbReference>
<dbReference type="Pfam" id="PF19700">
    <property type="entry name" value="DUF6198"/>
    <property type="match status" value="1"/>
</dbReference>
<reference evidence="2 3" key="1">
    <citation type="submission" date="2017-06" db="EMBL/GenBank/DDBJ databases">
        <authorList>
            <consortium name="Pathogen Informatics"/>
        </authorList>
    </citation>
    <scope>NUCLEOTIDE SEQUENCE [LARGE SCALE GENOMIC DNA]</scope>
    <source>
        <strain evidence="2 3">NCTC10570</strain>
    </source>
</reference>
<protein>
    <submittedName>
        <fullName evidence="2">Uncharacterized BCR, YitT family COG1284</fullName>
    </submittedName>
</protein>
<keyword evidence="1" id="KW-0472">Membrane</keyword>
<feature type="transmembrane region" description="Helical" evidence="1">
    <location>
        <begin position="7"/>
        <end position="29"/>
    </location>
</feature>
<dbReference type="EMBL" id="LT906446">
    <property type="protein sequence ID" value="SNU95483.1"/>
    <property type="molecule type" value="Genomic_DNA"/>
</dbReference>
<feature type="transmembrane region" description="Helical" evidence="1">
    <location>
        <begin position="72"/>
        <end position="94"/>
    </location>
</feature>
<dbReference type="InterPro" id="IPR038750">
    <property type="entry name" value="YczE/YyaS-like"/>
</dbReference>
<evidence type="ECO:0000313" key="2">
    <source>
        <dbReference type="EMBL" id="SNU95483.1"/>
    </source>
</evidence>